<keyword evidence="4" id="KW-0121">Carboxypeptidase</keyword>
<protein>
    <submittedName>
        <fullName evidence="17">Transglycosylase domain-containing protein</fullName>
    </submittedName>
</protein>
<dbReference type="InterPro" id="IPR028166">
    <property type="entry name" value="UB2H"/>
</dbReference>
<evidence type="ECO:0000256" key="6">
    <source>
        <dbReference type="ARBA" id="ARBA00022676"/>
    </source>
</evidence>
<dbReference type="InterPro" id="IPR050396">
    <property type="entry name" value="Glycosyltr_51/Transpeptidase"/>
</dbReference>
<evidence type="ECO:0000256" key="9">
    <source>
        <dbReference type="ARBA" id="ARBA00022984"/>
    </source>
</evidence>
<keyword evidence="7" id="KW-0808">Transferase</keyword>
<keyword evidence="11" id="KW-0511">Multifunctional enzyme</keyword>
<keyword evidence="6" id="KW-0328">Glycosyltransferase</keyword>
<name>A0ABT5FDI6_9GAMM</name>
<dbReference type="SUPFAM" id="SSF53955">
    <property type="entry name" value="Lysozyme-like"/>
    <property type="match status" value="1"/>
</dbReference>
<evidence type="ECO:0000256" key="13">
    <source>
        <dbReference type="ARBA" id="ARBA00034000"/>
    </source>
</evidence>
<comment type="catalytic activity">
    <reaction evidence="14">
        <text>[GlcNAc-(1-&gt;4)-Mur2Ac(oyl-L-Ala-gamma-D-Glu-L-Lys-D-Ala-D-Ala)](n)-di-trans,octa-cis-undecaprenyl diphosphate + beta-D-GlcNAc-(1-&gt;4)-Mur2Ac(oyl-L-Ala-gamma-D-Glu-L-Lys-D-Ala-D-Ala)-di-trans,octa-cis-undecaprenyl diphosphate = [GlcNAc-(1-&gt;4)-Mur2Ac(oyl-L-Ala-gamma-D-Glu-L-Lys-D-Ala-D-Ala)](n+1)-di-trans,octa-cis-undecaprenyl diphosphate + di-trans,octa-cis-undecaprenyl diphosphate + H(+)</text>
        <dbReference type="Rhea" id="RHEA:23708"/>
        <dbReference type="Rhea" id="RHEA-COMP:9602"/>
        <dbReference type="Rhea" id="RHEA-COMP:9603"/>
        <dbReference type="ChEBI" id="CHEBI:15378"/>
        <dbReference type="ChEBI" id="CHEBI:58405"/>
        <dbReference type="ChEBI" id="CHEBI:60033"/>
        <dbReference type="ChEBI" id="CHEBI:78435"/>
        <dbReference type="EC" id="2.4.99.28"/>
    </reaction>
</comment>
<evidence type="ECO:0000313" key="17">
    <source>
        <dbReference type="EMBL" id="MDC2889436.1"/>
    </source>
</evidence>
<dbReference type="Proteomes" id="UP001528411">
    <property type="component" value="Unassembled WGS sequence"/>
</dbReference>
<keyword evidence="9" id="KW-0573">Peptidoglycan synthesis</keyword>
<evidence type="ECO:0000256" key="2">
    <source>
        <dbReference type="ARBA" id="ARBA00004752"/>
    </source>
</evidence>
<dbReference type="Pfam" id="PF14814">
    <property type="entry name" value="UB2H"/>
    <property type="match status" value="1"/>
</dbReference>
<dbReference type="RefSeq" id="WP_272180866.1">
    <property type="nucleotide sequence ID" value="NZ_JAQOMS010000002.1"/>
</dbReference>
<keyword evidence="3" id="KW-1003">Cell membrane</keyword>
<evidence type="ECO:0000256" key="1">
    <source>
        <dbReference type="ARBA" id="ARBA00004236"/>
    </source>
</evidence>
<keyword evidence="5" id="KW-0645">Protease</keyword>
<keyword evidence="12" id="KW-0961">Cell wall biogenesis/degradation</keyword>
<evidence type="ECO:0000259" key="16">
    <source>
        <dbReference type="Pfam" id="PF14814"/>
    </source>
</evidence>
<dbReference type="InterPro" id="IPR012338">
    <property type="entry name" value="Beta-lactam/transpept-like"/>
</dbReference>
<reference evidence="17 18" key="1">
    <citation type="submission" date="2023-01" db="EMBL/GenBank/DDBJ databases">
        <title>Psychrosphaera sp. nov., isolated from marine algae.</title>
        <authorList>
            <person name="Bayburt H."/>
            <person name="Choi B.J."/>
            <person name="Kim J.M."/>
            <person name="Choi D.G."/>
            <person name="Jeon C.O."/>
        </authorList>
    </citation>
    <scope>NUCLEOTIDE SEQUENCE [LARGE SCALE GENOMIC DNA]</scope>
    <source>
        <strain evidence="17 18">G1-22</strain>
    </source>
</reference>
<dbReference type="EMBL" id="JAQOMS010000002">
    <property type="protein sequence ID" value="MDC2889436.1"/>
    <property type="molecule type" value="Genomic_DNA"/>
</dbReference>
<evidence type="ECO:0000256" key="12">
    <source>
        <dbReference type="ARBA" id="ARBA00023316"/>
    </source>
</evidence>
<evidence type="ECO:0000256" key="8">
    <source>
        <dbReference type="ARBA" id="ARBA00022960"/>
    </source>
</evidence>
<feature type="domain" description="Glycosyl transferase family 51" evidence="15">
    <location>
        <begin position="81"/>
        <end position="254"/>
    </location>
</feature>
<gene>
    <name evidence="17" type="ORF">PN838_12430</name>
</gene>
<comment type="pathway">
    <text evidence="2">Cell wall biogenesis; peptidoglycan biosynthesis.</text>
</comment>
<keyword evidence="10" id="KW-0472">Membrane</keyword>
<dbReference type="InterPro" id="IPR023346">
    <property type="entry name" value="Lysozyme-like_dom_sf"/>
</dbReference>
<evidence type="ECO:0000256" key="10">
    <source>
        <dbReference type="ARBA" id="ARBA00023136"/>
    </source>
</evidence>
<keyword evidence="8" id="KW-0133">Cell shape</keyword>
<comment type="subcellular location">
    <subcellularLocation>
        <location evidence="1">Cell membrane</location>
    </subcellularLocation>
</comment>
<evidence type="ECO:0000256" key="7">
    <source>
        <dbReference type="ARBA" id="ARBA00022679"/>
    </source>
</evidence>
<proteinExistence type="predicted"/>
<feature type="domain" description="Bifunctional transglycosylase second" evidence="16">
    <location>
        <begin position="2"/>
        <end position="57"/>
    </location>
</feature>
<evidence type="ECO:0000313" key="18">
    <source>
        <dbReference type="Proteomes" id="UP001528411"/>
    </source>
</evidence>
<dbReference type="Gene3D" id="1.10.3810.10">
    <property type="entry name" value="Biosynthetic peptidoglycan transglycosylase-like"/>
    <property type="match status" value="1"/>
</dbReference>
<evidence type="ECO:0000256" key="3">
    <source>
        <dbReference type="ARBA" id="ARBA00022475"/>
    </source>
</evidence>
<accession>A0ABT5FDI6</accession>
<dbReference type="InterPro" id="IPR001264">
    <property type="entry name" value="Glyco_trans_51"/>
</dbReference>
<evidence type="ECO:0000259" key="15">
    <source>
        <dbReference type="Pfam" id="PF00912"/>
    </source>
</evidence>
<keyword evidence="18" id="KW-1185">Reference proteome</keyword>
<organism evidence="17 18">
    <name type="scientific">Psychrosphaera algicola</name>
    <dbReference type="NCBI Taxonomy" id="3023714"/>
    <lineage>
        <taxon>Bacteria</taxon>
        <taxon>Pseudomonadati</taxon>
        <taxon>Pseudomonadota</taxon>
        <taxon>Gammaproteobacteria</taxon>
        <taxon>Alteromonadales</taxon>
        <taxon>Pseudoalteromonadaceae</taxon>
        <taxon>Psychrosphaera</taxon>
    </lineage>
</organism>
<dbReference type="PANTHER" id="PTHR32282:SF11">
    <property type="entry name" value="PENICILLIN-BINDING PROTEIN 1B"/>
    <property type="match status" value="1"/>
</dbReference>
<comment type="catalytic activity">
    <reaction evidence="13">
        <text>Preferential cleavage: (Ac)2-L-Lys-D-Ala-|-D-Ala. Also transpeptidation of peptidyl-alanyl moieties that are N-acyl substituents of D-alanine.</text>
        <dbReference type="EC" id="3.4.16.4"/>
    </reaction>
</comment>
<comment type="caution">
    <text evidence="17">The sequence shown here is derived from an EMBL/GenBank/DDBJ whole genome shotgun (WGS) entry which is preliminary data.</text>
</comment>
<evidence type="ECO:0000256" key="4">
    <source>
        <dbReference type="ARBA" id="ARBA00022645"/>
    </source>
</evidence>
<dbReference type="Gene3D" id="3.30.2060.10">
    <property type="entry name" value="Penicillin-binding protein 1b domain"/>
    <property type="match status" value="1"/>
</dbReference>
<dbReference type="InterPro" id="IPR036950">
    <property type="entry name" value="PBP_transglycosylase"/>
</dbReference>
<evidence type="ECO:0000256" key="5">
    <source>
        <dbReference type="ARBA" id="ARBA00022670"/>
    </source>
</evidence>
<sequence length="384" mass="44152">MLGYQQTKALIKPWQFSVKTNYVEIYRRHFVYAEGELDAKKIRVGFEKDRIAQVASFVDTTWQVTPIELLDPVLISRQTHGTNEDREIVDLSLVPEWMVDTLLVVEDRNFYHHYGVSPSAIARALWANLMAGRKVQGGSTLTQQLAKNLLLNDNRKTYLRKIKEAFIALILDYRFSKDAILEAYFNEIYLGQDGGRAIHGFALASKYYFNKLLVNLSPEQFALLTAMVKGPSYYSPTKHADRTRQRRDLVLQLMVSENVITRDEYQLYVSSPMEVDLQKRQGKSRFPSYIQLVERELKALDLQYQNERGLLVFTGLDPVLQKNYQKHFGQSVKKLQTTHKLKDVNGAVVSISLEDGSISALIGDKIHMLMGLIELWMPIEISVR</sequence>
<evidence type="ECO:0000256" key="14">
    <source>
        <dbReference type="ARBA" id="ARBA00049902"/>
    </source>
</evidence>
<dbReference type="PANTHER" id="PTHR32282">
    <property type="entry name" value="BINDING PROTEIN TRANSPEPTIDASE, PUTATIVE-RELATED"/>
    <property type="match status" value="1"/>
</dbReference>
<evidence type="ECO:0000256" key="11">
    <source>
        <dbReference type="ARBA" id="ARBA00023268"/>
    </source>
</evidence>
<keyword evidence="5" id="KW-0378">Hydrolase</keyword>
<dbReference type="Gene3D" id="3.40.710.10">
    <property type="entry name" value="DD-peptidase/beta-lactamase superfamily"/>
    <property type="match status" value="1"/>
</dbReference>
<dbReference type="Pfam" id="PF00912">
    <property type="entry name" value="Transgly"/>
    <property type="match status" value="1"/>
</dbReference>
<dbReference type="SUPFAM" id="SSF56601">
    <property type="entry name" value="beta-lactamase/transpeptidase-like"/>
    <property type="match status" value="1"/>
</dbReference>